<proteinExistence type="predicted"/>
<dbReference type="GO" id="GO:0051191">
    <property type="term" value="P:prosthetic group biosynthetic process"/>
    <property type="evidence" value="ECO:0007669"/>
    <property type="project" value="TreeGrafter"/>
</dbReference>
<dbReference type="EMBL" id="CP025682">
    <property type="protein sequence ID" value="AUN95371.1"/>
    <property type="molecule type" value="Genomic_DNA"/>
</dbReference>
<keyword evidence="4" id="KW-0547">Nucleotide-binding</keyword>
<dbReference type="Gene3D" id="1.10.4200.10">
    <property type="entry name" value="Triphosphoribosyl-dephospho-CoA protein"/>
    <property type="match status" value="1"/>
</dbReference>
<keyword evidence="5" id="KW-0067">ATP-binding</keyword>
<gene>
    <name evidence="6" type="ORF">C0099_10800</name>
</gene>
<evidence type="ECO:0000256" key="5">
    <source>
        <dbReference type="ARBA" id="ARBA00022840"/>
    </source>
</evidence>
<dbReference type="GO" id="GO:0046917">
    <property type="term" value="F:triphosphoribosyl-dephospho-CoA synthase activity"/>
    <property type="evidence" value="ECO:0007669"/>
    <property type="project" value="UniProtKB-EC"/>
</dbReference>
<dbReference type="AlphaFoldDB" id="A0A2I6S830"/>
<organism evidence="6 7">
    <name type="scientific">Pseudazoarcus pumilus</name>
    <dbReference type="NCBI Taxonomy" id="2067960"/>
    <lineage>
        <taxon>Bacteria</taxon>
        <taxon>Pseudomonadati</taxon>
        <taxon>Pseudomonadota</taxon>
        <taxon>Betaproteobacteria</taxon>
        <taxon>Rhodocyclales</taxon>
        <taxon>Zoogloeaceae</taxon>
        <taxon>Pseudazoarcus</taxon>
    </lineage>
</organism>
<evidence type="ECO:0000313" key="7">
    <source>
        <dbReference type="Proteomes" id="UP000242205"/>
    </source>
</evidence>
<dbReference type="GO" id="GO:0005524">
    <property type="term" value="F:ATP binding"/>
    <property type="evidence" value="ECO:0007669"/>
    <property type="project" value="UniProtKB-KW"/>
</dbReference>
<keyword evidence="7" id="KW-1185">Reference proteome</keyword>
<dbReference type="RefSeq" id="WP_102247420.1">
    <property type="nucleotide sequence ID" value="NZ_CP025682.1"/>
</dbReference>
<accession>A0A2I6S830</accession>
<keyword evidence="3" id="KW-0808">Transferase</keyword>
<evidence type="ECO:0000256" key="1">
    <source>
        <dbReference type="ARBA" id="ARBA00001210"/>
    </source>
</evidence>
<evidence type="ECO:0000313" key="6">
    <source>
        <dbReference type="EMBL" id="AUN95371.1"/>
    </source>
</evidence>
<dbReference type="InterPro" id="IPR002736">
    <property type="entry name" value="CitG"/>
</dbReference>
<name>A0A2I6S830_9RHOO</name>
<dbReference type="PANTHER" id="PTHR30201:SF2">
    <property type="entry name" value="2-(5''-TRIPHOSPHORIBOSYL)-3'-DEPHOSPHOCOENZYME-A SYNTHASE"/>
    <property type="match status" value="1"/>
</dbReference>
<dbReference type="PANTHER" id="PTHR30201">
    <property type="entry name" value="TRIPHOSPHORIBOSYL-DEPHOSPHO-COA SYNTHASE"/>
    <property type="match status" value="1"/>
</dbReference>
<evidence type="ECO:0000256" key="4">
    <source>
        <dbReference type="ARBA" id="ARBA00022741"/>
    </source>
</evidence>
<evidence type="ECO:0000256" key="2">
    <source>
        <dbReference type="ARBA" id="ARBA00012074"/>
    </source>
</evidence>
<dbReference type="EC" id="2.4.2.52" evidence="2"/>
<dbReference type="OrthoDB" id="114886at2"/>
<dbReference type="KEGG" id="atw:C0099_10800"/>
<protein>
    <recommendedName>
        <fullName evidence="2">triphosphoribosyl-dephospho-CoA synthase</fullName>
        <ecNumber evidence="2">2.4.2.52</ecNumber>
    </recommendedName>
</protein>
<dbReference type="Proteomes" id="UP000242205">
    <property type="component" value="Chromosome"/>
</dbReference>
<dbReference type="Pfam" id="PF01874">
    <property type="entry name" value="CitG"/>
    <property type="match status" value="1"/>
</dbReference>
<reference evidence="6 7" key="1">
    <citation type="submission" date="2018-01" db="EMBL/GenBank/DDBJ databases">
        <authorList>
            <person name="Fu G.-Y."/>
        </authorList>
    </citation>
    <scope>NUCLEOTIDE SEQUENCE [LARGE SCALE GENOMIC DNA]</scope>
    <source>
        <strain evidence="6 7">SY39</strain>
    </source>
</reference>
<comment type="catalytic activity">
    <reaction evidence="1">
        <text>3'-dephospho-CoA + ATP = 2'-(5''-triphospho-alpha-D-ribosyl)-3'-dephospho-CoA + adenine</text>
        <dbReference type="Rhea" id="RHEA:15117"/>
        <dbReference type="ChEBI" id="CHEBI:16708"/>
        <dbReference type="ChEBI" id="CHEBI:30616"/>
        <dbReference type="ChEBI" id="CHEBI:57328"/>
        <dbReference type="ChEBI" id="CHEBI:61378"/>
        <dbReference type="EC" id="2.4.2.52"/>
    </reaction>
</comment>
<sequence length="287" mass="29399">MSTFAAHIDAAARASLADELALSPKPGLVTPDSRGSHDDMDHRHFAASISALAGYFGDCARLGTAGAGFEALRARGIEAEAAMLAATGGINTHRGAIFTLGLLAAAAGAQTRGNRPLAVDRLGELIAREWSTAILAASRSAPPSNGARVRAALGLPGAREHAAGGLPLLFDTALPALRHARAALGDTPAASLHALMSTVAVLPDTTLAHRGGRAGLARARLAANRFLNDGSVFAPLWRERLAEIGADFVSHRLSPGGSADLLAAAMMLLRLEGLGVRPAQRTEALAS</sequence>
<evidence type="ECO:0000256" key="3">
    <source>
        <dbReference type="ARBA" id="ARBA00022679"/>
    </source>
</evidence>